<name>A0A1S2LQF3_9BACI</name>
<evidence type="ECO:0008006" key="3">
    <source>
        <dbReference type="Google" id="ProtNLM"/>
    </source>
</evidence>
<reference evidence="1 2" key="1">
    <citation type="submission" date="2016-10" db="EMBL/GenBank/DDBJ databases">
        <title>Draft genome sequences of four alkaliphilic bacteria belonging to the Anaerobacillus genus.</title>
        <authorList>
            <person name="Bassil N.M."/>
            <person name="Lloyd J.R."/>
        </authorList>
    </citation>
    <scope>NUCLEOTIDE SEQUENCE [LARGE SCALE GENOMIC DNA]</scope>
    <source>
        <strain evidence="1 2">DSM 15340</strain>
    </source>
</reference>
<protein>
    <recommendedName>
        <fullName evidence="3">Lipoprotein</fullName>
    </recommendedName>
</protein>
<accession>A0A1S2LQF3</accession>
<dbReference type="AlphaFoldDB" id="A0A1S2LQF3"/>
<proteinExistence type="predicted"/>
<keyword evidence="2" id="KW-1185">Reference proteome</keyword>
<evidence type="ECO:0000313" key="2">
    <source>
        <dbReference type="Proteomes" id="UP000180098"/>
    </source>
</evidence>
<dbReference type="RefSeq" id="WP_071312892.1">
    <property type="nucleotide sequence ID" value="NZ_MLQQ01000012.1"/>
</dbReference>
<gene>
    <name evidence="1" type="ORF">BKP35_08350</name>
</gene>
<organism evidence="1 2">
    <name type="scientific">Anaerobacillus arseniciselenatis</name>
    <dbReference type="NCBI Taxonomy" id="85682"/>
    <lineage>
        <taxon>Bacteria</taxon>
        <taxon>Bacillati</taxon>
        <taxon>Bacillota</taxon>
        <taxon>Bacilli</taxon>
        <taxon>Bacillales</taxon>
        <taxon>Bacillaceae</taxon>
        <taxon>Anaerobacillus</taxon>
    </lineage>
</organism>
<dbReference type="EMBL" id="MLQQ01000012">
    <property type="protein sequence ID" value="OIJ13917.1"/>
    <property type="molecule type" value="Genomic_DNA"/>
</dbReference>
<comment type="caution">
    <text evidence="1">The sequence shown here is derived from an EMBL/GenBank/DDBJ whole genome shotgun (WGS) entry which is preliminary data.</text>
</comment>
<evidence type="ECO:0000313" key="1">
    <source>
        <dbReference type="EMBL" id="OIJ13917.1"/>
    </source>
</evidence>
<sequence>MIRTIPFLLIILIALGCSSGIQSEEQKPINTLIYEEFGKEVYLPSFDGLEISYVYVQYNSSGEPRSIDIQYSTEMKDDVVEFFRNAENVKDWEEQFNAKKLYGPYEGDVVFILSVNNYPLGISGAKTIINETEVSIQDENEVGFTIHSFTIDNEYSLAYNTNAFFKGDDIIDFTGDFLENIK</sequence>
<dbReference type="PROSITE" id="PS51257">
    <property type="entry name" value="PROKAR_LIPOPROTEIN"/>
    <property type="match status" value="1"/>
</dbReference>
<dbReference type="OrthoDB" id="2967946at2"/>
<dbReference type="Proteomes" id="UP000180098">
    <property type="component" value="Unassembled WGS sequence"/>
</dbReference>